<accession>A0A229UNC5</accession>
<dbReference type="RefSeq" id="WP_094016346.1">
    <property type="nucleotide sequence ID" value="NZ_NMQW01000025.1"/>
</dbReference>
<gene>
    <name evidence="3" type="ORF">CF651_18520</name>
</gene>
<sequence length="274" mass="29774">MRWLKTARLPLMSLLTGIALSLQTPAITHAQELQETEPEPVHIYIGQELTRWELPPYVDQGNTMVPMRTLFEKLGFTVSWDPDNRAALAQKGDVSISLGIGKSTAAVNSVQYYLDAAPVIKNGSTFMPLRFVSEAAGAEVLWDQTTRSVTLQMNTDADQSIRHLIGRVTLSSSFLQEAIALTGGDGITQNGTDVKSIELSEQGDSAKVTFEAGFTVSKAVKSDHGVTISPAESVVYAFTGEVYKDSEGQWVLKSGIDSLNSELLDKKPFMESAS</sequence>
<reference evidence="3 4" key="1">
    <citation type="submission" date="2017-07" db="EMBL/GenBank/DDBJ databases">
        <title>Genome sequencing and assembly of Paenibacillus rigui.</title>
        <authorList>
            <person name="Mayilraj S."/>
        </authorList>
    </citation>
    <scope>NUCLEOTIDE SEQUENCE [LARGE SCALE GENOMIC DNA]</scope>
    <source>
        <strain evidence="3 4">JCM 16352</strain>
    </source>
</reference>
<dbReference type="SUPFAM" id="SSF55383">
    <property type="entry name" value="Copper amine oxidase, domain N"/>
    <property type="match status" value="1"/>
</dbReference>
<proteinExistence type="predicted"/>
<organism evidence="3 4">
    <name type="scientific">Paenibacillus rigui</name>
    <dbReference type="NCBI Taxonomy" id="554312"/>
    <lineage>
        <taxon>Bacteria</taxon>
        <taxon>Bacillati</taxon>
        <taxon>Bacillota</taxon>
        <taxon>Bacilli</taxon>
        <taxon>Bacillales</taxon>
        <taxon>Paenibacillaceae</taxon>
        <taxon>Paenibacillus</taxon>
    </lineage>
</organism>
<evidence type="ECO:0000256" key="1">
    <source>
        <dbReference type="SAM" id="SignalP"/>
    </source>
</evidence>
<protein>
    <recommendedName>
        <fullName evidence="2">Copper amine oxidase-like N-terminal domain-containing protein</fullName>
    </recommendedName>
</protein>
<keyword evidence="1" id="KW-0732">Signal</keyword>
<keyword evidence="4" id="KW-1185">Reference proteome</keyword>
<dbReference type="InterPro" id="IPR012854">
    <property type="entry name" value="Cu_amine_oxidase-like_N"/>
</dbReference>
<dbReference type="EMBL" id="NMQW01000025">
    <property type="protein sequence ID" value="OXM84898.1"/>
    <property type="molecule type" value="Genomic_DNA"/>
</dbReference>
<dbReference type="AlphaFoldDB" id="A0A229UNC5"/>
<feature type="signal peptide" evidence="1">
    <location>
        <begin position="1"/>
        <end position="30"/>
    </location>
</feature>
<name>A0A229UNC5_9BACL</name>
<evidence type="ECO:0000313" key="3">
    <source>
        <dbReference type="EMBL" id="OXM84898.1"/>
    </source>
</evidence>
<evidence type="ECO:0000259" key="2">
    <source>
        <dbReference type="Pfam" id="PF07833"/>
    </source>
</evidence>
<dbReference type="Proteomes" id="UP000215509">
    <property type="component" value="Unassembled WGS sequence"/>
</dbReference>
<dbReference type="InterPro" id="IPR036582">
    <property type="entry name" value="Mao_N_sf"/>
</dbReference>
<dbReference type="OrthoDB" id="1954422at2"/>
<dbReference type="Pfam" id="PF07833">
    <property type="entry name" value="Cu_amine_oxidN1"/>
    <property type="match status" value="1"/>
</dbReference>
<feature type="chain" id="PRO_5012308196" description="Copper amine oxidase-like N-terminal domain-containing protein" evidence="1">
    <location>
        <begin position="31"/>
        <end position="274"/>
    </location>
</feature>
<feature type="domain" description="Copper amine oxidase-like N-terminal" evidence="2">
    <location>
        <begin position="51"/>
        <end position="150"/>
    </location>
</feature>
<evidence type="ECO:0000313" key="4">
    <source>
        <dbReference type="Proteomes" id="UP000215509"/>
    </source>
</evidence>
<dbReference type="Gene3D" id="3.30.457.10">
    <property type="entry name" value="Copper amine oxidase-like, N-terminal domain"/>
    <property type="match status" value="1"/>
</dbReference>
<comment type="caution">
    <text evidence="3">The sequence shown here is derived from an EMBL/GenBank/DDBJ whole genome shotgun (WGS) entry which is preliminary data.</text>
</comment>